<accession>A0A975IX74</accession>
<dbReference type="Proteomes" id="UP000676409">
    <property type="component" value="Chromosome"/>
</dbReference>
<evidence type="ECO:0000313" key="2">
    <source>
        <dbReference type="Proteomes" id="UP000676409"/>
    </source>
</evidence>
<dbReference type="PANTHER" id="PTHR45458">
    <property type="entry name" value="SHORT-CHAIN DEHYDROGENASE/REDUCTASE SDR"/>
    <property type="match status" value="1"/>
</dbReference>
<dbReference type="AlphaFoldDB" id="A0A975IX74"/>
<reference evidence="1" key="1">
    <citation type="submission" date="2021-04" db="EMBL/GenBank/DDBJ databases">
        <title>The complete genome sequence of Caulobacter sp. S6.</title>
        <authorList>
            <person name="Tang Y."/>
            <person name="Ouyang W."/>
            <person name="Liu Q."/>
            <person name="Huang B."/>
            <person name="Guo Z."/>
            <person name="Lei P."/>
        </authorList>
    </citation>
    <scope>NUCLEOTIDE SEQUENCE</scope>
    <source>
        <strain evidence="1">S6</strain>
    </source>
</reference>
<dbReference type="InterPro" id="IPR002347">
    <property type="entry name" value="SDR_fam"/>
</dbReference>
<dbReference type="Gene3D" id="3.40.50.720">
    <property type="entry name" value="NAD(P)-binding Rossmann-like Domain"/>
    <property type="match status" value="1"/>
</dbReference>
<keyword evidence="2" id="KW-1185">Reference proteome</keyword>
<dbReference type="InterPro" id="IPR052184">
    <property type="entry name" value="SDR_enzymes"/>
</dbReference>
<dbReference type="KEGG" id="caul:KCG34_04310"/>
<protein>
    <submittedName>
        <fullName evidence="1">SDR family NAD(P)-dependent oxidoreductase</fullName>
    </submittedName>
</protein>
<dbReference type="InterPro" id="IPR036291">
    <property type="entry name" value="NAD(P)-bd_dom_sf"/>
</dbReference>
<dbReference type="GO" id="GO:0016616">
    <property type="term" value="F:oxidoreductase activity, acting on the CH-OH group of donors, NAD or NADP as acceptor"/>
    <property type="evidence" value="ECO:0007669"/>
    <property type="project" value="TreeGrafter"/>
</dbReference>
<proteinExistence type="predicted"/>
<name>A0A975IX74_9CAUL</name>
<organism evidence="1 2">
    <name type="scientific">Phenylobacterium montanum</name>
    <dbReference type="NCBI Taxonomy" id="2823693"/>
    <lineage>
        <taxon>Bacteria</taxon>
        <taxon>Pseudomonadati</taxon>
        <taxon>Pseudomonadota</taxon>
        <taxon>Alphaproteobacteria</taxon>
        <taxon>Caulobacterales</taxon>
        <taxon>Caulobacteraceae</taxon>
        <taxon>Phenylobacterium</taxon>
    </lineage>
</organism>
<dbReference type="PRINTS" id="PR00081">
    <property type="entry name" value="GDHRDH"/>
</dbReference>
<sequence>MLGSAVAKGLSVSNSASTGAGKSILIVGASRGLGRAMAAEFATRGWSVVGAVRAAKTPLHALAAERPDKVEVEMLDMTDHDQIRSLRDRLSGRLFDIVFINGGIVNRTPSDTMADVSTEEFVNVMLTNVLGVMRAVEHLGVLARPGGVIGVMSSGQGSIANNASGANDVYRASKAALNQSMSSYAGRHAGEGRAIVLMAPGWIRTELGGPGAPFGVEEVMPQIVDVLAAQQGRPGLRFLDRNGDTVPW</sequence>
<evidence type="ECO:0000313" key="1">
    <source>
        <dbReference type="EMBL" id="QUD90663.1"/>
    </source>
</evidence>
<dbReference type="PANTHER" id="PTHR45458:SF1">
    <property type="entry name" value="SHORT CHAIN DEHYDROGENASE"/>
    <property type="match status" value="1"/>
</dbReference>
<dbReference type="SUPFAM" id="SSF51735">
    <property type="entry name" value="NAD(P)-binding Rossmann-fold domains"/>
    <property type="match status" value="1"/>
</dbReference>
<dbReference type="Pfam" id="PF00106">
    <property type="entry name" value="adh_short"/>
    <property type="match status" value="1"/>
</dbReference>
<dbReference type="EMBL" id="CP073078">
    <property type="protein sequence ID" value="QUD90663.1"/>
    <property type="molecule type" value="Genomic_DNA"/>
</dbReference>
<gene>
    <name evidence="1" type="ORF">KCG34_04310</name>
</gene>